<organism evidence="1 2">
    <name type="scientific">Jaapia argillacea MUCL 33604</name>
    <dbReference type="NCBI Taxonomy" id="933084"/>
    <lineage>
        <taxon>Eukaryota</taxon>
        <taxon>Fungi</taxon>
        <taxon>Dikarya</taxon>
        <taxon>Basidiomycota</taxon>
        <taxon>Agaricomycotina</taxon>
        <taxon>Agaricomycetes</taxon>
        <taxon>Agaricomycetidae</taxon>
        <taxon>Jaapiales</taxon>
        <taxon>Jaapiaceae</taxon>
        <taxon>Jaapia</taxon>
    </lineage>
</organism>
<name>A0A067PNC5_9AGAM</name>
<proteinExistence type="predicted"/>
<keyword evidence="2" id="KW-1185">Reference proteome</keyword>
<evidence type="ECO:0000313" key="2">
    <source>
        <dbReference type="Proteomes" id="UP000027265"/>
    </source>
</evidence>
<reference evidence="2" key="1">
    <citation type="journal article" date="2014" name="Proc. Natl. Acad. Sci. U.S.A.">
        <title>Extensive sampling of basidiomycete genomes demonstrates inadequacy of the white-rot/brown-rot paradigm for wood decay fungi.</title>
        <authorList>
            <person name="Riley R."/>
            <person name="Salamov A.A."/>
            <person name="Brown D.W."/>
            <person name="Nagy L.G."/>
            <person name="Floudas D."/>
            <person name="Held B.W."/>
            <person name="Levasseur A."/>
            <person name="Lombard V."/>
            <person name="Morin E."/>
            <person name="Otillar R."/>
            <person name="Lindquist E.A."/>
            <person name="Sun H."/>
            <person name="LaButti K.M."/>
            <person name="Schmutz J."/>
            <person name="Jabbour D."/>
            <person name="Luo H."/>
            <person name="Baker S.E."/>
            <person name="Pisabarro A.G."/>
            <person name="Walton J.D."/>
            <person name="Blanchette R.A."/>
            <person name="Henrissat B."/>
            <person name="Martin F."/>
            <person name="Cullen D."/>
            <person name="Hibbett D.S."/>
            <person name="Grigoriev I.V."/>
        </authorList>
    </citation>
    <scope>NUCLEOTIDE SEQUENCE [LARGE SCALE GENOMIC DNA]</scope>
    <source>
        <strain evidence="2">MUCL 33604</strain>
    </source>
</reference>
<dbReference type="Proteomes" id="UP000027265">
    <property type="component" value="Unassembled WGS sequence"/>
</dbReference>
<dbReference type="InParanoid" id="A0A067PNC5"/>
<dbReference type="HOGENOM" id="CLU_1069836_0_0_1"/>
<dbReference type="AlphaFoldDB" id="A0A067PNC5"/>
<dbReference type="EMBL" id="KL197725">
    <property type="protein sequence ID" value="KDQ55305.1"/>
    <property type="molecule type" value="Genomic_DNA"/>
</dbReference>
<evidence type="ECO:0000313" key="1">
    <source>
        <dbReference type="EMBL" id="KDQ55305.1"/>
    </source>
</evidence>
<protein>
    <submittedName>
        <fullName evidence="1">Uncharacterized protein</fullName>
    </submittedName>
</protein>
<accession>A0A067PNC5</accession>
<gene>
    <name evidence="1" type="ORF">JAAARDRAFT_333145</name>
</gene>
<sequence>MLGHRGVSLKCHPSSLYGAVRKPLITTVISSSSLSHRISEPIPLLGWPTCWTYCTNRTLISPEAPTFLAMRRSPNAYAISPPTPSYAYTHRSPPFHCDRVLDEVFGEGNLGEERCFGCLRWMDITQRGMDKAMPRYYFRVATHSPWVVPHPFMDRTPSYRCSPRNLRRPFCTPHQISTALLARTSSSVFRTCSPDSSSQFTNQTPCHPISRHLRSSEDMESPSYSTLDVLEYIGVRNTRSNLWMSLIPVALDGFDSNSFG</sequence>